<dbReference type="AlphaFoldDB" id="A0AAE8MX93"/>
<keyword evidence="2" id="KW-0472">Membrane</keyword>
<feature type="transmembrane region" description="Helical" evidence="2">
    <location>
        <begin position="99"/>
        <end position="120"/>
    </location>
</feature>
<organism evidence="3 4">
    <name type="scientific">Cephalotrichum gorgonifer</name>
    <dbReference type="NCBI Taxonomy" id="2041049"/>
    <lineage>
        <taxon>Eukaryota</taxon>
        <taxon>Fungi</taxon>
        <taxon>Dikarya</taxon>
        <taxon>Ascomycota</taxon>
        <taxon>Pezizomycotina</taxon>
        <taxon>Sordariomycetes</taxon>
        <taxon>Hypocreomycetidae</taxon>
        <taxon>Microascales</taxon>
        <taxon>Microascaceae</taxon>
        <taxon>Cephalotrichum</taxon>
    </lineage>
</organism>
<gene>
    <name evidence="3" type="ORF">DNG_04056</name>
</gene>
<feature type="region of interest" description="Disordered" evidence="1">
    <location>
        <begin position="278"/>
        <end position="348"/>
    </location>
</feature>
<feature type="transmembrane region" description="Helical" evidence="2">
    <location>
        <begin position="65"/>
        <end position="87"/>
    </location>
</feature>
<name>A0AAE8MX93_9PEZI</name>
<evidence type="ECO:0000256" key="2">
    <source>
        <dbReference type="SAM" id="Phobius"/>
    </source>
</evidence>
<comment type="caution">
    <text evidence="3">The sequence shown here is derived from an EMBL/GenBank/DDBJ whole genome shotgun (WGS) entry which is preliminary data.</text>
</comment>
<evidence type="ECO:0000256" key="1">
    <source>
        <dbReference type="SAM" id="MobiDB-lite"/>
    </source>
</evidence>
<accession>A0AAE8MX93</accession>
<feature type="transmembrane region" description="Helical" evidence="2">
    <location>
        <begin position="132"/>
        <end position="153"/>
    </location>
</feature>
<evidence type="ECO:0000313" key="3">
    <source>
        <dbReference type="EMBL" id="SPO01380.1"/>
    </source>
</evidence>
<feature type="transmembrane region" description="Helical" evidence="2">
    <location>
        <begin position="21"/>
        <end position="40"/>
    </location>
</feature>
<dbReference type="EMBL" id="ONZQ02000005">
    <property type="protein sequence ID" value="SPO01380.1"/>
    <property type="molecule type" value="Genomic_DNA"/>
</dbReference>
<dbReference type="Proteomes" id="UP001187682">
    <property type="component" value="Unassembled WGS sequence"/>
</dbReference>
<feature type="compositionally biased region" description="Basic and acidic residues" evidence="1">
    <location>
        <begin position="337"/>
        <end position="348"/>
    </location>
</feature>
<sequence>MGRHKAHARFDRAEWRLRFLIPLWLLQTVLAIITLIVFGWRLSGTMKAWKEADEDTRASFPSLTVAWECVNLALGVVAPTLVAYEVFSFVQETLTPRAVMLTQFVTTACATTALALDIFAHIQQKEATKYTAGALVIGSVFLVSSLGTALYALRSHRRLAAYAEISGPTNTKPYGFTDLDTESQYRPRAASHASLKGSHPDTRRFSAASSILSIRRLSAAGPPPAAAPVPLQGLTPSVYNHARDTQFDEYVSARHSADLRDFVDGSQRADFGWGGRASSVSTGDDLGTVHSEGHSLAAVPEEERALSRAGPTPAPGAGSRLLDGDNDGTGIGSLPEIKIEKTRKNPAL</sequence>
<protein>
    <submittedName>
        <fullName evidence="3">Uncharacterized protein</fullName>
    </submittedName>
</protein>
<keyword evidence="4" id="KW-1185">Reference proteome</keyword>
<keyword evidence="2" id="KW-0812">Transmembrane</keyword>
<keyword evidence="2" id="KW-1133">Transmembrane helix</keyword>
<proteinExistence type="predicted"/>
<reference evidence="3" key="1">
    <citation type="submission" date="2018-03" db="EMBL/GenBank/DDBJ databases">
        <authorList>
            <person name="Guldener U."/>
        </authorList>
    </citation>
    <scope>NUCLEOTIDE SEQUENCE</scope>
</reference>
<evidence type="ECO:0000313" key="4">
    <source>
        <dbReference type="Proteomes" id="UP001187682"/>
    </source>
</evidence>